<dbReference type="Gene3D" id="3.90.260.10">
    <property type="entry name" value="Transglutaminase-like"/>
    <property type="match status" value="1"/>
</dbReference>
<dbReference type="GO" id="GO:0006289">
    <property type="term" value="P:nucleotide-excision repair"/>
    <property type="evidence" value="ECO:0007669"/>
    <property type="project" value="InterPro"/>
</dbReference>
<dbReference type="InterPro" id="IPR036985">
    <property type="entry name" value="Transglutaminase-like_sf"/>
</dbReference>
<dbReference type="PANTHER" id="PTHR12135:SF2">
    <property type="entry name" value="DNA REPAIR PROTEIN RAD34"/>
    <property type="match status" value="1"/>
</dbReference>
<dbReference type="GO" id="GO:0005737">
    <property type="term" value="C:cytoplasm"/>
    <property type="evidence" value="ECO:0007669"/>
    <property type="project" value="TreeGrafter"/>
</dbReference>
<organism evidence="2 3">
    <name type="scientific">Maudiozyma exigua</name>
    <name type="common">Yeast</name>
    <name type="synonym">Kazachstania exigua</name>
    <dbReference type="NCBI Taxonomy" id="34358"/>
    <lineage>
        <taxon>Eukaryota</taxon>
        <taxon>Fungi</taxon>
        <taxon>Dikarya</taxon>
        <taxon>Ascomycota</taxon>
        <taxon>Saccharomycotina</taxon>
        <taxon>Saccharomycetes</taxon>
        <taxon>Saccharomycetales</taxon>
        <taxon>Saccharomycetaceae</taxon>
        <taxon>Maudiozyma</taxon>
    </lineage>
</organism>
<dbReference type="OrthoDB" id="300780at2759"/>
<dbReference type="GO" id="GO:0000111">
    <property type="term" value="C:nucleotide-excision repair factor 2 complex"/>
    <property type="evidence" value="ECO:0007669"/>
    <property type="project" value="TreeGrafter"/>
</dbReference>
<dbReference type="GO" id="GO:0071942">
    <property type="term" value="C:XPC complex"/>
    <property type="evidence" value="ECO:0007669"/>
    <property type="project" value="TreeGrafter"/>
</dbReference>
<reference evidence="2 3" key="1">
    <citation type="submission" date="2020-11" db="EMBL/GenBank/DDBJ databases">
        <title>Kefir isolates.</title>
        <authorList>
            <person name="Marcisauskas S."/>
            <person name="Kim Y."/>
            <person name="Blasche S."/>
        </authorList>
    </citation>
    <scope>NUCLEOTIDE SEQUENCE [LARGE SCALE GENOMIC DNA]</scope>
    <source>
        <strain evidence="2 3">OG2</strain>
    </source>
</reference>
<keyword evidence="3" id="KW-1185">Reference proteome</keyword>
<dbReference type="InterPro" id="IPR004583">
    <property type="entry name" value="DNA_repair_Rad4"/>
</dbReference>
<proteinExistence type="predicted"/>
<dbReference type="PANTHER" id="PTHR12135">
    <property type="entry name" value="DNA REPAIR PROTEIN XP-C / RAD4"/>
    <property type="match status" value="1"/>
</dbReference>
<comment type="caution">
    <text evidence="2">The sequence shown here is derived from an EMBL/GenBank/DDBJ whole genome shotgun (WGS) entry which is preliminary data.</text>
</comment>
<dbReference type="EMBL" id="PUHR01000239">
    <property type="protein sequence ID" value="KAG0657278.1"/>
    <property type="molecule type" value="Genomic_DNA"/>
</dbReference>
<evidence type="ECO:0000313" key="2">
    <source>
        <dbReference type="EMBL" id="KAG0657278.1"/>
    </source>
</evidence>
<name>A0A9P6VVX7_MAUEX</name>
<accession>A0A9P6VVX7</accession>
<evidence type="ECO:0000259" key="1">
    <source>
        <dbReference type="SMART" id="SM01031"/>
    </source>
</evidence>
<dbReference type="GO" id="GO:0003684">
    <property type="term" value="F:damaged DNA binding"/>
    <property type="evidence" value="ECO:0007669"/>
    <property type="project" value="InterPro"/>
</dbReference>
<dbReference type="Pfam" id="PF10405">
    <property type="entry name" value="BHD_3"/>
    <property type="match status" value="1"/>
</dbReference>
<feature type="domain" description="Rad4 beta-hairpin" evidence="1">
    <location>
        <begin position="411"/>
        <end position="474"/>
    </location>
</feature>
<gene>
    <name evidence="2" type="ORF">C6P45_002458</name>
</gene>
<dbReference type="Proteomes" id="UP000750334">
    <property type="component" value="Unassembled WGS sequence"/>
</dbReference>
<dbReference type="SMART" id="SM01031">
    <property type="entry name" value="BHD_2"/>
    <property type="match status" value="1"/>
</dbReference>
<dbReference type="InterPro" id="IPR018327">
    <property type="entry name" value="BHD_2"/>
</dbReference>
<sequence length="608" mass="72017">MIPFMMCTFKQRMKWTTNDRLNKRLKRSIPKTLLKKFKKWSLLTNEKEKEDTFPTLLLGLVMWFRDHYQINSNGFRQNNSRLDVMINQIDNETGNFVPSESAKKILENQHLYYGSRPRLTNQIPDTKSESNDDDDDDILHHIRLMAKKKMANRDILCLFFYIILRNVLSDHVKKLSLCFSLPLMNFDKSDIRKKENDNVLEVVPNQFDSDLLQPYFWIELSFDGTSTYVVDPVVHLEKKEIISKFQPNDNVSLFSTSNGYDNTINSKQIFYYVLRMDNGSDKMDDVSPRYIENLCYRYMKLPHDSIIRKSRHYISYQIFKKWLKRFNDSSDTNEFNNLADADVYSKIAFKHISLPKSLHELKKSENFTTVELLHKRQIVGPSDEFPPISMTIKGSSKRKIELIWKNQIVNLKSRQHWLILGRSIKSEETPLKLKMTKKSKGQLLFTDDNYEIKELFSWEQTVPSLKLKNFYIDKYNIKRKITDVDFYKNKFKNVEIYLECNKPDGFQFINLKGSVDIKALIRKYNNSVKRNPEKRIIKYLDVVSGFDFKQKHGCAVPVIENILVNDFDYNILFEMIKYQTEVVGLQLWLTFLNKLQIKDKLDNTYGDV</sequence>
<evidence type="ECO:0000313" key="3">
    <source>
        <dbReference type="Proteomes" id="UP000750334"/>
    </source>
</evidence>
<dbReference type="GO" id="GO:0006298">
    <property type="term" value="P:mismatch repair"/>
    <property type="evidence" value="ECO:0007669"/>
    <property type="project" value="TreeGrafter"/>
</dbReference>
<dbReference type="AlphaFoldDB" id="A0A9P6VVX7"/>
<protein>
    <recommendedName>
        <fullName evidence="1">Rad4 beta-hairpin domain-containing protein</fullName>
    </recommendedName>
</protein>
<dbReference type="InterPro" id="IPR018328">
    <property type="entry name" value="Rad4_beta-hairpin_dom3"/>
</dbReference>
<dbReference type="GO" id="GO:0003697">
    <property type="term" value="F:single-stranded DNA binding"/>
    <property type="evidence" value="ECO:0007669"/>
    <property type="project" value="TreeGrafter"/>
</dbReference>